<evidence type="ECO:0000256" key="3">
    <source>
        <dbReference type="SAM" id="Coils"/>
    </source>
</evidence>
<dbReference type="InterPro" id="IPR023578">
    <property type="entry name" value="Ras_GEF_dom_sf"/>
</dbReference>
<feature type="domain" description="N-terminal Ras-GEF" evidence="6">
    <location>
        <begin position="118"/>
        <end position="246"/>
    </location>
</feature>
<dbReference type="Gene3D" id="1.10.840.10">
    <property type="entry name" value="Ras guanine-nucleotide exchange factors catalytic domain"/>
    <property type="match status" value="1"/>
</dbReference>
<dbReference type="InterPro" id="IPR036964">
    <property type="entry name" value="RASGEF_cat_dom_sf"/>
</dbReference>
<keyword evidence="3" id="KW-0175">Coiled coil</keyword>
<dbReference type="SMART" id="SM00229">
    <property type="entry name" value="RasGEFN"/>
    <property type="match status" value="1"/>
</dbReference>
<reference evidence="7 8" key="1">
    <citation type="submission" date="2023-08" db="EMBL/GenBank/DDBJ databases">
        <title>A Necator americanus chromosomal reference genome.</title>
        <authorList>
            <person name="Ilik V."/>
            <person name="Petrzelkova K.J."/>
            <person name="Pardy F."/>
            <person name="Fuh T."/>
            <person name="Niatou-Singa F.S."/>
            <person name="Gouil Q."/>
            <person name="Baker L."/>
            <person name="Ritchie M.E."/>
            <person name="Jex A.R."/>
            <person name="Gazzola D."/>
            <person name="Li H."/>
            <person name="Toshio Fujiwara R."/>
            <person name="Zhan B."/>
            <person name="Aroian R.V."/>
            <person name="Pafco B."/>
            <person name="Schwarz E.M."/>
        </authorList>
    </citation>
    <scope>NUCLEOTIDE SEQUENCE [LARGE SCALE GENOMIC DNA]</scope>
    <source>
        <strain evidence="7 8">Aroian</strain>
        <tissue evidence="7">Whole animal</tissue>
    </source>
</reference>
<dbReference type="SUPFAM" id="SSF48366">
    <property type="entry name" value="Ras GEF"/>
    <property type="match status" value="1"/>
</dbReference>
<evidence type="ECO:0008006" key="9">
    <source>
        <dbReference type="Google" id="ProtNLM"/>
    </source>
</evidence>
<feature type="domain" description="Ras-GEF" evidence="5">
    <location>
        <begin position="285"/>
        <end position="529"/>
    </location>
</feature>
<dbReference type="CDD" id="cd06224">
    <property type="entry name" value="REM"/>
    <property type="match status" value="1"/>
</dbReference>
<evidence type="ECO:0000313" key="7">
    <source>
        <dbReference type="EMBL" id="KAK6748138.1"/>
    </source>
</evidence>
<feature type="region of interest" description="Disordered" evidence="4">
    <location>
        <begin position="24"/>
        <end position="53"/>
    </location>
</feature>
<evidence type="ECO:0000256" key="2">
    <source>
        <dbReference type="PROSITE-ProRule" id="PRU00168"/>
    </source>
</evidence>
<feature type="coiled-coil region" evidence="3">
    <location>
        <begin position="235"/>
        <end position="269"/>
    </location>
</feature>
<dbReference type="Pfam" id="PF00617">
    <property type="entry name" value="RasGEF"/>
    <property type="match status" value="1"/>
</dbReference>
<gene>
    <name evidence="7" type="primary">Necator_chrIV.g14311</name>
    <name evidence="7" type="ORF">RB195_001017</name>
</gene>
<dbReference type="PANTHER" id="PTHR23113:SF356">
    <property type="entry name" value="FI05912P-RELATED"/>
    <property type="match status" value="1"/>
</dbReference>
<evidence type="ECO:0000313" key="8">
    <source>
        <dbReference type="Proteomes" id="UP001303046"/>
    </source>
</evidence>
<accession>A0ABR1DCA2</accession>
<proteinExistence type="predicted"/>
<dbReference type="Pfam" id="PF00618">
    <property type="entry name" value="RasGEF_N"/>
    <property type="match status" value="1"/>
</dbReference>
<keyword evidence="8" id="KW-1185">Reference proteome</keyword>
<dbReference type="InterPro" id="IPR000651">
    <property type="entry name" value="Ras-like_Gua-exchang_fac_N"/>
</dbReference>
<protein>
    <recommendedName>
        <fullName evidence="9">RasGEF domain protein</fullName>
    </recommendedName>
</protein>
<comment type="caution">
    <text evidence="7">The sequence shown here is derived from an EMBL/GenBank/DDBJ whole genome shotgun (WGS) entry which is preliminary data.</text>
</comment>
<dbReference type="Proteomes" id="UP001303046">
    <property type="component" value="Unassembled WGS sequence"/>
</dbReference>
<dbReference type="PROSITE" id="PS50212">
    <property type="entry name" value="RASGEF_NTER"/>
    <property type="match status" value="1"/>
</dbReference>
<dbReference type="Gene3D" id="1.20.870.10">
    <property type="entry name" value="Son of sevenless (SoS) protein Chain: S domain 1"/>
    <property type="match status" value="1"/>
</dbReference>
<dbReference type="InterPro" id="IPR001895">
    <property type="entry name" value="RASGEF_cat_dom"/>
</dbReference>
<sequence>MSREVCAVIEVVAVAKTPVSSVMKVQSVPETRPWSPMRRAPRKNRSRSSQPHADMVTSAISNSTSQPMLNNGVFYSLPRRTGMLAASPLMASSTKRRDLELNTRKSDKFDQNDIVLDAMGNVLSGSSEALIARLLPTRDGVPDANYMFTLLLNLRTVMSPEELMQKIVQQCMFTQNADAVNFCREGRDRMFSHLLRLCREWVTSIPHDFRSEHMRTRLNELLGLCSVDRNFKQKAADLQSTLKSTINRLERYDKAVKNLQKTLSENTQRPMQSDILVGLITVCPDPKIVAQQLTHIEMERFSMVGVDEILVALASNDLADLGRNRNGPGGSISFYVEWFNRLSSFAATEVLRQLKKKHRVEVIEYLIDVAKECCEIGNFNSLMAIVAGLSLPAVSRMKRTWSRVEKSKLEILQHQLDPSGNFLSYRATMKAAQWRAETAGSNQRIVIPFFVLLLKDLFLIYHGSVRTLPNGHLNFVAYSQIADQLRSVVRWKGVLCSFPKNAAVLQYTLVCALYGERESMLASFECEPAESAAEREQLKKLKVRQ</sequence>
<evidence type="ECO:0000259" key="5">
    <source>
        <dbReference type="PROSITE" id="PS50009"/>
    </source>
</evidence>
<name>A0ABR1DCA2_NECAM</name>
<dbReference type="CDD" id="cd00155">
    <property type="entry name" value="RasGEF"/>
    <property type="match status" value="1"/>
</dbReference>
<keyword evidence="1 2" id="KW-0344">Guanine-nucleotide releasing factor</keyword>
<dbReference type="EMBL" id="JAVFWL010000004">
    <property type="protein sequence ID" value="KAK6748138.1"/>
    <property type="molecule type" value="Genomic_DNA"/>
</dbReference>
<evidence type="ECO:0000256" key="1">
    <source>
        <dbReference type="ARBA" id="ARBA00022658"/>
    </source>
</evidence>
<evidence type="ECO:0000259" key="6">
    <source>
        <dbReference type="PROSITE" id="PS50212"/>
    </source>
</evidence>
<dbReference type="PROSITE" id="PS50009">
    <property type="entry name" value="RASGEF_CAT"/>
    <property type="match status" value="1"/>
</dbReference>
<evidence type="ECO:0000256" key="4">
    <source>
        <dbReference type="SAM" id="MobiDB-lite"/>
    </source>
</evidence>
<organism evidence="7 8">
    <name type="scientific">Necator americanus</name>
    <name type="common">Human hookworm</name>
    <dbReference type="NCBI Taxonomy" id="51031"/>
    <lineage>
        <taxon>Eukaryota</taxon>
        <taxon>Metazoa</taxon>
        <taxon>Ecdysozoa</taxon>
        <taxon>Nematoda</taxon>
        <taxon>Chromadorea</taxon>
        <taxon>Rhabditida</taxon>
        <taxon>Rhabditina</taxon>
        <taxon>Rhabditomorpha</taxon>
        <taxon>Strongyloidea</taxon>
        <taxon>Ancylostomatidae</taxon>
        <taxon>Bunostominae</taxon>
        <taxon>Necator</taxon>
    </lineage>
</organism>
<dbReference type="SMART" id="SM00147">
    <property type="entry name" value="RasGEF"/>
    <property type="match status" value="1"/>
</dbReference>
<dbReference type="InterPro" id="IPR008937">
    <property type="entry name" value="Ras-like_GEF"/>
</dbReference>
<dbReference type="PANTHER" id="PTHR23113">
    <property type="entry name" value="GUANINE NUCLEOTIDE EXCHANGE FACTOR"/>
    <property type="match status" value="1"/>
</dbReference>